<dbReference type="OrthoDB" id="2305498at2759"/>
<dbReference type="InterPro" id="IPR001810">
    <property type="entry name" value="F-box_dom"/>
</dbReference>
<evidence type="ECO:0000313" key="5">
    <source>
        <dbReference type="RefSeq" id="XP_034244577.1"/>
    </source>
</evidence>
<evidence type="ECO:0000313" key="3">
    <source>
        <dbReference type="RefSeq" id="XP_034244575.1"/>
    </source>
</evidence>
<dbReference type="RefSeq" id="XP_034244577.1">
    <property type="nucleotide sequence ID" value="XM_034388686.1"/>
</dbReference>
<evidence type="ECO:0000259" key="1">
    <source>
        <dbReference type="PROSITE" id="PS50181"/>
    </source>
</evidence>
<sequence>MCEASEEMQTEQCVVRSEMELDSLCDDALLQVLRYLSPAELLACRCVCTRWRDLALDPFVWQDKGLTAVFKGERDERYFGVCCQLVAATLRLAPCLRYLCVGADGLHMDFLGVLLATTNCAVSSLGMTCNPIDAPLWSVVLSRQAALGRLKHVELWVKSDTEEKSHLCRLRQLLDQLVHTQGLKSLEMRVDIRPESFRNAPRPLKAAQLDAKVTASLRELMYLSRTAFVDPYLPLLLERHAATLEVVRLDVQHPRAAALLAGAARLRELRCPLLEGMPALLRCTALTSLSLVVGEDRAPLPAVKEYLRSAVARLESLVLIYPYDEDRDEDADVVLSLAGTGRAAPALRSLSFVFTAGLDEECLAHSMPQLRPLTAVLPRLQHLTRLSFNGLLLRSDFLDALDGQVLPDLEELRFDMDAPCPHQWAHGEQVRRLLQRYPRLHLCGYSVHDDDSLLCEYCKQHDCHWFEYMSCVLFSHAVEDSCGVDHSKSEVQMRVSLEAPPLGEAPPL</sequence>
<protein>
    <submittedName>
        <fullName evidence="3 4">Uncharacterized protein LOC117647138 isoform X1</fullName>
    </submittedName>
</protein>
<organism evidence="4">
    <name type="scientific">Thrips palmi</name>
    <name type="common">Melon thrips</name>
    <dbReference type="NCBI Taxonomy" id="161013"/>
    <lineage>
        <taxon>Eukaryota</taxon>
        <taxon>Metazoa</taxon>
        <taxon>Ecdysozoa</taxon>
        <taxon>Arthropoda</taxon>
        <taxon>Hexapoda</taxon>
        <taxon>Insecta</taxon>
        <taxon>Pterygota</taxon>
        <taxon>Neoptera</taxon>
        <taxon>Paraneoptera</taxon>
        <taxon>Thysanoptera</taxon>
        <taxon>Terebrantia</taxon>
        <taxon>Thripoidea</taxon>
        <taxon>Thripidae</taxon>
        <taxon>Thrips</taxon>
    </lineage>
</organism>
<dbReference type="PROSITE" id="PS50181">
    <property type="entry name" value="FBOX"/>
    <property type="match status" value="1"/>
</dbReference>
<reference evidence="3 4" key="1">
    <citation type="submission" date="2025-04" db="UniProtKB">
        <authorList>
            <consortium name="RefSeq"/>
        </authorList>
    </citation>
    <scope>IDENTIFICATION</scope>
    <source>
        <tissue evidence="3 4">Total insect</tissue>
    </source>
</reference>
<dbReference type="InterPro" id="IPR032675">
    <property type="entry name" value="LRR_dom_sf"/>
</dbReference>
<dbReference type="AlphaFoldDB" id="A0A6P8Z491"/>
<gene>
    <name evidence="3 4 5" type="primary">LOC117647138</name>
</gene>
<dbReference type="Gene3D" id="1.20.1280.50">
    <property type="match status" value="1"/>
</dbReference>
<dbReference type="InterPro" id="IPR036047">
    <property type="entry name" value="F-box-like_dom_sf"/>
</dbReference>
<accession>A0A6P8Z491</accession>
<dbReference type="Gene3D" id="3.80.10.10">
    <property type="entry name" value="Ribonuclease Inhibitor"/>
    <property type="match status" value="1"/>
</dbReference>
<dbReference type="RefSeq" id="XP_034244576.1">
    <property type="nucleotide sequence ID" value="XM_034388685.1"/>
</dbReference>
<dbReference type="GeneID" id="117647138"/>
<proteinExistence type="predicted"/>
<dbReference type="RefSeq" id="XP_034244575.1">
    <property type="nucleotide sequence ID" value="XM_034388684.1"/>
</dbReference>
<dbReference type="Proteomes" id="UP000515158">
    <property type="component" value="Unplaced"/>
</dbReference>
<dbReference type="SMART" id="SM00256">
    <property type="entry name" value="FBOX"/>
    <property type="match status" value="1"/>
</dbReference>
<dbReference type="KEGG" id="tpal:117647138"/>
<dbReference type="SUPFAM" id="SSF81383">
    <property type="entry name" value="F-box domain"/>
    <property type="match status" value="1"/>
</dbReference>
<feature type="domain" description="F-box" evidence="1">
    <location>
        <begin position="18"/>
        <end position="64"/>
    </location>
</feature>
<evidence type="ECO:0000313" key="4">
    <source>
        <dbReference type="RefSeq" id="XP_034244576.1"/>
    </source>
</evidence>
<name>A0A6P8Z491_THRPL</name>
<keyword evidence="2" id="KW-1185">Reference proteome</keyword>
<dbReference type="Pfam" id="PF12937">
    <property type="entry name" value="F-box-like"/>
    <property type="match status" value="1"/>
</dbReference>
<evidence type="ECO:0000313" key="2">
    <source>
        <dbReference type="Proteomes" id="UP000515158"/>
    </source>
</evidence>